<feature type="compositionally biased region" description="Basic residues" evidence="1">
    <location>
        <begin position="371"/>
        <end position="381"/>
    </location>
</feature>
<comment type="caution">
    <text evidence="3">The sequence shown here is derived from an EMBL/GenBank/DDBJ whole genome shotgun (WGS) entry which is preliminary data.</text>
</comment>
<feature type="transmembrane region" description="Helical" evidence="2">
    <location>
        <begin position="39"/>
        <end position="62"/>
    </location>
</feature>
<organism evidence="3 4">
    <name type="scientific">Rhizoclosmatium globosum</name>
    <dbReference type="NCBI Taxonomy" id="329046"/>
    <lineage>
        <taxon>Eukaryota</taxon>
        <taxon>Fungi</taxon>
        <taxon>Fungi incertae sedis</taxon>
        <taxon>Chytridiomycota</taxon>
        <taxon>Chytridiomycota incertae sedis</taxon>
        <taxon>Chytridiomycetes</taxon>
        <taxon>Chytridiales</taxon>
        <taxon>Chytriomycetaceae</taxon>
        <taxon>Rhizoclosmatium</taxon>
    </lineage>
</organism>
<feature type="compositionally biased region" description="Polar residues" evidence="1">
    <location>
        <begin position="359"/>
        <end position="370"/>
    </location>
</feature>
<evidence type="ECO:0000256" key="2">
    <source>
        <dbReference type="SAM" id="Phobius"/>
    </source>
</evidence>
<dbReference type="SUPFAM" id="SSF51206">
    <property type="entry name" value="cAMP-binding domain-like"/>
    <property type="match status" value="1"/>
</dbReference>
<dbReference type="Gene3D" id="2.60.120.10">
    <property type="entry name" value="Jelly Rolls"/>
    <property type="match status" value="1"/>
</dbReference>
<evidence type="ECO:0000256" key="1">
    <source>
        <dbReference type="SAM" id="MobiDB-lite"/>
    </source>
</evidence>
<protein>
    <recommendedName>
        <fullName evidence="5">Cyclic nucleotide-binding domain-containing protein</fullName>
    </recommendedName>
</protein>
<sequence>MSTPLSSSSSGSGLSSPASNGLGVVLESDMHAQTITVTVSWAVIGLVVLGSVVVVAVVYRVVVATRYSRLPFVSPLPNSADAPTPFDLRLDSHSDHAPPIDDDDDNVDILRKVKALGFLDRQVVNELGRHLVTRKVRAGHAIIAPEDSASNQDLYVVLDGTVGVFVKGVPNATPFLNPHLNPSSNAYYTSGFSSGDSDSDLGFSSTDEDRSDLDDLNVKRPLHSKVNLSGFHLLNQVKKNATVVSSLSSILQVVTEGINLPQPLQSSHHSEANTPTIEIIPMPEPNPSSASFASTNSNSTSRASNSIPIPLPHSTASSSSDLLSSTPTSAATGSFFQQPRAPISPPRTSSLYYLLPQPSKASKTNNGNNSNHRHQTPHSPR</sequence>
<keyword evidence="2" id="KW-0472">Membrane</keyword>
<evidence type="ECO:0000313" key="4">
    <source>
        <dbReference type="Proteomes" id="UP000193642"/>
    </source>
</evidence>
<keyword evidence="2" id="KW-0812">Transmembrane</keyword>
<evidence type="ECO:0008006" key="5">
    <source>
        <dbReference type="Google" id="ProtNLM"/>
    </source>
</evidence>
<dbReference type="STRING" id="329046.A0A1Y2CAL8"/>
<reference evidence="3 4" key="1">
    <citation type="submission" date="2016-07" db="EMBL/GenBank/DDBJ databases">
        <title>Pervasive Adenine N6-methylation of Active Genes in Fungi.</title>
        <authorList>
            <consortium name="DOE Joint Genome Institute"/>
            <person name="Mondo S.J."/>
            <person name="Dannebaum R.O."/>
            <person name="Kuo R.C."/>
            <person name="Labutti K."/>
            <person name="Haridas S."/>
            <person name="Kuo A."/>
            <person name="Salamov A."/>
            <person name="Ahrendt S.R."/>
            <person name="Lipzen A."/>
            <person name="Sullivan W."/>
            <person name="Andreopoulos W.B."/>
            <person name="Clum A."/>
            <person name="Lindquist E."/>
            <person name="Daum C."/>
            <person name="Ramamoorthy G.K."/>
            <person name="Gryganskyi A."/>
            <person name="Culley D."/>
            <person name="Magnuson J.K."/>
            <person name="James T.Y."/>
            <person name="O'Malley M.A."/>
            <person name="Stajich J.E."/>
            <person name="Spatafora J.W."/>
            <person name="Visel A."/>
            <person name="Grigoriev I.V."/>
        </authorList>
    </citation>
    <scope>NUCLEOTIDE SEQUENCE [LARGE SCALE GENOMIC DNA]</scope>
    <source>
        <strain evidence="3 4">JEL800</strain>
    </source>
</reference>
<feature type="compositionally biased region" description="Low complexity" evidence="1">
    <location>
        <begin position="277"/>
        <end position="334"/>
    </location>
</feature>
<evidence type="ECO:0000313" key="3">
    <source>
        <dbReference type="EMBL" id="ORY44079.1"/>
    </source>
</evidence>
<dbReference type="EMBL" id="MCGO01000023">
    <property type="protein sequence ID" value="ORY44079.1"/>
    <property type="molecule type" value="Genomic_DNA"/>
</dbReference>
<name>A0A1Y2CAL8_9FUNG</name>
<proteinExistence type="predicted"/>
<dbReference type="OrthoDB" id="3936801at2759"/>
<dbReference type="Proteomes" id="UP000193642">
    <property type="component" value="Unassembled WGS sequence"/>
</dbReference>
<dbReference type="AlphaFoldDB" id="A0A1Y2CAL8"/>
<dbReference type="InterPro" id="IPR018490">
    <property type="entry name" value="cNMP-bd_dom_sf"/>
</dbReference>
<dbReference type="InterPro" id="IPR014710">
    <property type="entry name" value="RmlC-like_jellyroll"/>
</dbReference>
<accession>A0A1Y2CAL8</accession>
<keyword evidence="4" id="KW-1185">Reference proteome</keyword>
<gene>
    <name evidence="3" type="ORF">BCR33DRAFT_234719</name>
</gene>
<feature type="region of interest" description="Disordered" evidence="1">
    <location>
        <begin position="277"/>
        <end position="381"/>
    </location>
</feature>
<keyword evidence="2" id="KW-1133">Transmembrane helix</keyword>